<dbReference type="Proteomes" id="UP000007015">
    <property type="component" value="Chromosome 9"/>
</dbReference>
<dbReference type="AlphaFoldDB" id="A2Z223"/>
<dbReference type="PANTHER" id="PTHR31722">
    <property type="entry name" value="OS06G0675200 PROTEIN"/>
    <property type="match status" value="1"/>
</dbReference>
<dbReference type="OMA" id="IKHERSS"/>
<dbReference type="STRING" id="39946.A2Z223"/>
<reference evidence="2 3" key="1">
    <citation type="journal article" date="2005" name="PLoS Biol.">
        <title>The genomes of Oryza sativa: a history of duplications.</title>
        <authorList>
            <person name="Yu J."/>
            <person name="Wang J."/>
            <person name="Lin W."/>
            <person name="Li S."/>
            <person name="Li H."/>
            <person name="Zhou J."/>
            <person name="Ni P."/>
            <person name="Dong W."/>
            <person name="Hu S."/>
            <person name="Zeng C."/>
            <person name="Zhang J."/>
            <person name="Zhang Y."/>
            <person name="Li R."/>
            <person name="Xu Z."/>
            <person name="Li S."/>
            <person name="Li X."/>
            <person name="Zheng H."/>
            <person name="Cong L."/>
            <person name="Lin L."/>
            <person name="Yin J."/>
            <person name="Geng J."/>
            <person name="Li G."/>
            <person name="Shi J."/>
            <person name="Liu J."/>
            <person name="Lv H."/>
            <person name="Li J."/>
            <person name="Wang J."/>
            <person name="Deng Y."/>
            <person name="Ran L."/>
            <person name="Shi X."/>
            <person name="Wang X."/>
            <person name="Wu Q."/>
            <person name="Li C."/>
            <person name="Ren X."/>
            <person name="Wang J."/>
            <person name="Wang X."/>
            <person name="Li D."/>
            <person name="Liu D."/>
            <person name="Zhang X."/>
            <person name="Ji Z."/>
            <person name="Zhao W."/>
            <person name="Sun Y."/>
            <person name="Zhang Z."/>
            <person name="Bao J."/>
            <person name="Han Y."/>
            <person name="Dong L."/>
            <person name="Ji J."/>
            <person name="Chen P."/>
            <person name="Wu S."/>
            <person name="Liu J."/>
            <person name="Xiao Y."/>
            <person name="Bu D."/>
            <person name="Tan J."/>
            <person name="Yang L."/>
            <person name="Ye C."/>
            <person name="Zhang J."/>
            <person name="Xu J."/>
            <person name="Zhou Y."/>
            <person name="Yu Y."/>
            <person name="Zhang B."/>
            <person name="Zhuang S."/>
            <person name="Wei H."/>
            <person name="Liu B."/>
            <person name="Lei M."/>
            <person name="Yu H."/>
            <person name="Li Y."/>
            <person name="Xu H."/>
            <person name="Wei S."/>
            <person name="He X."/>
            <person name="Fang L."/>
            <person name="Zhang Z."/>
            <person name="Zhang Y."/>
            <person name="Huang X."/>
            <person name="Su Z."/>
            <person name="Tong W."/>
            <person name="Li J."/>
            <person name="Tong Z."/>
            <person name="Li S."/>
            <person name="Ye J."/>
            <person name="Wang L."/>
            <person name="Fang L."/>
            <person name="Lei T."/>
            <person name="Chen C."/>
            <person name="Chen H."/>
            <person name="Xu Z."/>
            <person name="Li H."/>
            <person name="Huang H."/>
            <person name="Zhang F."/>
            <person name="Xu H."/>
            <person name="Li N."/>
            <person name="Zhao C."/>
            <person name="Li S."/>
            <person name="Dong L."/>
            <person name="Huang Y."/>
            <person name="Li L."/>
            <person name="Xi Y."/>
            <person name="Qi Q."/>
            <person name="Li W."/>
            <person name="Zhang B."/>
            <person name="Hu W."/>
            <person name="Zhang Y."/>
            <person name="Tian X."/>
            <person name="Jiao Y."/>
            <person name="Liang X."/>
            <person name="Jin J."/>
            <person name="Gao L."/>
            <person name="Zheng W."/>
            <person name="Hao B."/>
            <person name="Liu S."/>
            <person name="Wang W."/>
            <person name="Yuan L."/>
            <person name="Cao M."/>
            <person name="McDermott J."/>
            <person name="Samudrala R."/>
            <person name="Wang J."/>
            <person name="Wong G.K."/>
            <person name="Yang H."/>
        </authorList>
    </citation>
    <scope>NUCLEOTIDE SEQUENCE [LARGE SCALE GENOMIC DNA]</scope>
    <source>
        <strain evidence="3">cv. 93-11</strain>
    </source>
</reference>
<evidence type="ECO:0000313" key="3">
    <source>
        <dbReference type="Proteomes" id="UP000007015"/>
    </source>
</evidence>
<sequence length="210" mass="22787">MACVNMYNPEHHHHQSSSFMAPRISFSSDFALEPPPPAQQQPAARAPGDADFEFSVGSHPMMAADQLISKGRLLPLREAPHGHGGADAGVRPLTLRDELRTDSRHGRVPRAPNIRWKEFLGLKKAPKKAPTADAAAGATSSSADTQMRTAGRRRLLRLKGPGAISALFCGTLYLRGHFGRIVAWNVRTRVTSQADCLTVAHHIVFRCSGA</sequence>
<protein>
    <submittedName>
        <fullName evidence="2">Uncharacterized protein</fullName>
    </submittedName>
</protein>
<dbReference type="HOGENOM" id="CLU_099312_0_0_1"/>
<gene>
    <name evidence="2" type="ORF">OsI_31658</name>
</gene>
<dbReference type="Gramene" id="BGIOSGA030914-TA">
    <property type="protein sequence ID" value="BGIOSGA030914-PA"/>
    <property type="gene ID" value="BGIOSGA030914"/>
</dbReference>
<feature type="compositionally biased region" description="Low complexity" evidence="1">
    <location>
        <begin position="128"/>
        <end position="144"/>
    </location>
</feature>
<keyword evidence="3" id="KW-1185">Reference proteome</keyword>
<feature type="region of interest" description="Disordered" evidence="1">
    <location>
        <begin position="127"/>
        <end position="147"/>
    </location>
</feature>
<feature type="region of interest" description="Disordered" evidence="1">
    <location>
        <begin position="27"/>
        <end position="50"/>
    </location>
</feature>
<evidence type="ECO:0000313" key="2">
    <source>
        <dbReference type="EMBL" id="EAZ09384.1"/>
    </source>
</evidence>
<accession>A2Z223</accession>
<dbReference type="PANTHER" id="PTHR31722:SF28">
    <property type="entry name" value="OS09G0459200 PROTEIN"/>
    <property type="match status" value="1"/>
</dbReference>
<evidence type="ECO:0000256" key="1">
    <source>
        <dbReference type="SAM" id="MobiDB-lite"/>
    </source>
</evidence>
<organism evidence="2 3">
    <name type="scientific">Oryza sativa subsp. indica</name>
    <name type="common">Rice</name>
    <dbReference type="NCBI Taxonomy" id="39946"/>
    <lineage>
        <taxon>Eukaryota</taxon>
        <taxon>Viridiplantae</taxon>
        <taxon>Streptophyta</taxon>
        <taxon>Embryophyta</taxon>
        <taxon>Tracheophyta</taxon>
        <taxon>Spermatophyta</taxon>
        <taxon>Magnoliopsida</taxon>
        <taxon>Liliopsida</taxon>
        <taxon>Poales</taxon>
        <taxon>Poaceae</taxon>
        <taxon>BOP clade</taxon>
        <taxon>Oryzoideae</taxon>
        <taxon>Oryzeae</taxon>
        <taxon>Oryzinae</taxon>
        <taxon>Oryza</taxon>
        <taxon>Oryza sativa</taxon>
    </lineage>
</organism>
<proteinExistence type="predicted"/>
<name>A2Z223_ORYSI</name>
<dbReference type="EMBL" id="CM000134">
    <property type="protein sequence ID" value="EAZ09384.1"/>
    <property type="molecule type" value="Genomic_DNA"/>
</dbReference>